<dbReference type="PANTHER" id="PTHR21310">
    <property type="entry name" value="AMINOGLYCOSIDE PHOSPHOTRANSFERASE-RELATED-RELATED"/>
    <property type="match status" value="1"/>
</dbReference>
<dbReference type="Pfam" id="PF01636">
    <property type="entry name" value="APH"/>
    <property type="match status" value="1"/>
</dbReference>
<proteinExistence type="predicted"/>
<dbReference type="Proteomes" id="UP000327118">
    <property type="component" value="Unassembled WGS sequence"/>
</dbReference>
<dbReference type="InterPro" id="IPR011009">
    <property type="entry name" value="Kinase-like_dom_sf"/>
</dbReference>
<name>A0A5N6YY54_9EURO</name>
<keyword evidence="3" id="KW-0418">Kinase</keyword>
<organism evidence="3 4">
    <name type="scientific">Aspergillus coremiiformis</name>
    <dbReference type="NCBI Taxonomy" id="138285"/>
    <lineage>
        <taxon>Eukaryota</taxon>
        <taxon>Fungi</taxon>
        <taxon>Dikarya</taxon>
        <taxon>Ascomycota</taxon>
        <taxon>Pezizomycotina</taxon>
        <taxon>Eurotiomycetes</taxon>
        <taxon>Eurotiomycetidae</taxon>
        <taxon>Eurotiales</taxon>
        <taxon>Aspergillaceae</taxon>
        <taxon>Aspergillus</taxon>
        <taxon>Aspergillus subgen. Circumdati</taxon>
    </lineage>
</organism>
<feature type="region of interest" description="Disordered" evidence="1">
    <location>
        <begin position="1"/>
        <end position="24"/>
    </location>
</feature>
<keyword evidence="4" id="KW-1185">Reference proteome</keyword>
<dbReference type="SUPFAM" id="SSF56112">
    <property type="entry name" value="Protein kinase-like (PK-like)"/>
    <property type="match status" value="1"/>
</dbReference>
<accession>A0A5N6YY54</accession>
<dbReference type="EMBL" id="ML739249">
    <property type="protein sequence ID" value="KAE8350088.1"/>
    <property type="molecule type" value="Genomic_DNA"/>
</dbReference>
<dbReference type="OrthoDB" id="3250044at2759"/>
<evidence type="ECO:0000313" key="4">
    <source>
        <dbReference type="Proteomes" id="UP000327118"/>
    </source>
</evidence>
<reference evidence="4" key="1">
    <citation type="submission" date="2019-04" db="EMBL/GenBank/DDBJ databases">
        <title>Friends and foes A comparative genomics studyof 23 Aspergillus species from section Flavi.</title>
        <authorList>
            <consortium name="DOE Joint Genome Institute"/>
            <person name="Kjaerbolling I."/>
            <person name="Vesth T."/>
            <person name="Frisvad J.C."/>
            <person name="Nybo J.L."/>
            <person name="Theobald S."/>
            <person name="Kildgaard S."/>
            <person name="Isbrandt T."/>
            <person name="Kuo A."/>
            <person name="Sato A."/>
            <person name="Lyhne E.K."/>
            <person name="Kogle M.E."/>
            <person name="Wiebenga A."/>
            <person name="Kun R.S."/>
            <person name="Lubbers R.J."/>
            <person name="Makela M.R."/>
            <person name="Barry K."/>
            <person name="Chovatia M."/>
            <person name="Clum A."/>
            <person name="Daum C."/>
            <person name="Haridas S."/>
            <person name="He G."/>
            <person name="LaButti K."/>
            <person name="Lipzen A."/>
            <person name="Mondo S."/>
            <person name="Riley R."/>
            <person name="Salamov A."/>
            <person name="Simmons B.A."/>
            <person name="Magnuson J.K."/>
            <person name="Henrissat B."/>
            <person name="Mortensen U.H."/>
            <person name="Larsen T.O."/>
            <person name="Devries R.P."/>
            <person name="Grigoriev I.V."/>
            <person name="Machida M."/>
            <person name="Baker S.E."/>
            <person name="Andersen M.R."/>
        </authorList>
    </citation>
    <scope>NUCLEOTIDE SEQUENCE [LARGE SCALE GENOMIC DNA]</scope>
    <source>
        <strain evidence="4">CBS 553.77</strain>
    </source>
</reference>
<dbReference type="PANTHER" id="PTHR21310:SF39">
    <property type="entry name" value="AMINOGLYCOSIDE PHOSPHOTRANSFERASE DOMAIN-CONTAINING PROTEIN"/>
    <property type="match status" value="1"/>
</dbReference>
<sequence>MELTQTPSQPAHGADPSPKDFPLDDCDISQVSNETLTALFDTTPALHSFGGTRIVRVSQTLILKGGTSTRPCEANILKLVSEAGEREGSQTIPVPTVHRVFNIETADGFYGCKCLILMDFVDGISLEQCWGDMSHPERVDVVSQVASIINTLRSIPLSQQQQQPGPVGCQCCVARGYWFTDIGAGPLGSKERIESWFNRRLEISQKFHQAPETVPLFHFDKVVLTHLDIAPRNLILGPDGKVWLIDWGDAGIYPDGFEVASLKARRFEAPEYTDMLLEMLSKMLPMHEELYQQLRWITFALTTGQWLGRERLDFGKL</sequence>
<evidence type="ECO:0000256" key="1">
    <source>
        <dbReference type="SAM" id="MobiDB-lite"/>
    </source>
</evidence>
<dbReference type="Gene3D" id="3.90.1200.10">
    <property type="match status" value="1"/>
</dbReference>
<dbReference type="InterPro" id="IPR051678">
    <property type="entry name" value="AGP_Transferase"/>
</dbReference>
<evidence type="ECO:0000259" key="2">
    <source>
        <dbReference type="Pfam" id="PF01636"/>
    </source>
</evidence>
<dbReference type="InterPro" id="IPR002575">
    <property type="entry name" value="Aminoglycoside_PTrfase"/>
</dbReference>
<dbReference type="GO" id="GO:0016301">
    <property type="term" value="F:kinase activity"/>
    <property type="evidence" value="ECO:0007669"/>
    <property type="project" value="UniProtKB-KW"/>
</dbReference>
<gene>
    <name evidence="3" type="ORF">BDV28DRAFT_163202</name>
</gene>
<protein>
    <submittedName>
        <fullName evidence="3">Kinase-like domain-containing protein</fullName>
    </submittedName>
</protein>
<dbReference type="AlphaFoldDB" id="A0A5N6YY54"/>
<evidence type="ECO:0000313" key="3">
    <source>
        <dbReference type="EMBL" id="KAE8350088.1"/>
    </source>
</evidence>
<feature type="domain" description="Aminoglycoside phosphotransferase" evidence="2">
    <location>
        <begin position="71"/>
        <end position="269"/>
    </location>
</feature>
<keyword evidence="3" id="KW-0808">Transferase</keyword>